<dbReference type="EMBL" id="CP060007">
    <property type="protein sequence ID" value="QNA43310.1"/>
    <property type="molecule type" value="Genomic_DNA"/>
</dbReference>
<dbReference type="PANTHER" id="PTHR37833">
    <property type="entry name" value="LIPOPROTEIN-RELATED"/>
    <property type="match status" value="1"/>
</dbReference>
<gene>
    <name evidence="2" type="ORF">H4075_14630</name>
</gene>
<dbReference type="RefSeq" id="WP_182801575.1">
    <property type="nucleotide sequence ID" value="NZ_CP060007.1"/>
</dbReference>
<protein>
    <submittedName>
        <fullName evidence="2">DUF1573 domain-containing protein</fullName>
    </submittedName>
</protein>
<keyword evidence="1" id="KW-0732">Signal</keyword>
<reference evidence="3" key="1">
    <citation type="submission" date="2020-08" db="EMBL/GenBank/DDBJ databases">
        <title>Lacibacter sp. S13-6-6 genome sequencing.</title>
        <authorList>
            <person name="Jin L."/>
        </authorList>
    </citation>
    <scope>NUCLEOTIDE SEQUENCE [LARGE SCALE GENOMIC DNA]</scope>
    <source>
        <strain evidence="3">S13-6-6</strain>
    </source>
</reference>
<dbReference type="PANTHER" id="PTHR37833:SF1">
    <property type="entry name" value="SIGNAL PEPTIDE PROTEIN"/>
    <property type="match status" value="1"/>
</dbReference>
<dbReference type="InterPro" id="IPR011467">
    <property type="entry name" value="DUF1573"/>
</dbReference>
<feature type="chain" id="PRO_5028963497" evidence="1">
    <location>
        <begin position="23"/>
        <end position="158"/>
    </location>
</feature>
<dbReference type="KEGG" id="lacs:H4075_14630"/>
<dbReference type="Pfam" id="PF07610">
    <property type="entry name" value="DUF1573"/>
    <property type="match status" value="1"/>
</dbReference>
<dbReference type="InterPro" id="IPR013783">
    <property type="entry name" value="Ig-like_fold"/>
</dbReference>
<evidence type="ECO:0000313" key="2">
    <source>
        <dbReference type="EMBL" id="QNA43310.1"/>
    </source>
</evidence>
<evidence type="ECO:0000313" key="3">
    <source>
        <dbReference type="Proteomes" id="UP000515344"/>
    </source>
</evidence>
<dbReference type="Gene3D" id="2.60.40.10">
    <property type="entry name" value="Immunoglobulins"/>
    <property type="match status" value="1"/>
</dbReference>
<sequence length="158" mass="16933">MKKHVITLCAGLLLGFAGMAQNHDGHNHSTATTPTTPAPKPESIKLSETTFDFGKIPQGKPVTHIFTVENIGKDSLKIDNVQASCGCTTPEWSRTAVAAGGKTTIKVGYNAAAEGVFDKTITIYYNNGEVKVMNIKGTVWKTPDQSAPTNQALNIFKQ</sequence>
<dbReference type="Proteomes" id="UP000515344">
    <property type="component" value="Chromosome"/>
</dbReference>
<feature type="signal peptide" evidence="1">
    <location>
        <begin position="1"/>
        <end position="22"/>
    </location>
</feature>
<dbReference type="AlphaFoldDB" id="A0A7G5XCV7"/>
<accession>A0A7G5XCV7</accession>
<evidence type="ECO:0000256" key="1">
    <source>
        <dbReference type="SAM" id="SignalP"/>
    </source>
</evidence>
<proteinExistence type="predicted"/>
<keyword evidence="3" id="KW-1185">Reference proteome</keyword>
<name>A0A7G5XCV7_9BACT</name>
<organism evidence="2 3">
    <name type="scientific">Lacibacter sediminis</name>
    <dbReference type="NCBI Taxonomy" id="2760713"/>
    <lineage>
        <taxon>Bacteria</taxon>
        <taxon>Pseudomonadati</taxon>
        <taxon>Bacteroidota</taxon>
        <taxon>Chitinophagia</taxon>
        <taxon>Chitinophagales</taxon>
        <taxon>Chitinophagaceae</taxon>
        <taxon>Lacibacter</taxon>
    </lineage>
</organism>